<gene>
    <name evidence="1" type="ORF">ACH49W_30070</name>
</gene>
<evidence type="ECO:0000313" key="2">
    <source>
        <dbReference type="Proteomes" id="UP001611415"/>
    </source>
</evidence>
<keyword evidence="2" id="KW-1185">Reference proteome</keyword>
<dbReference type="Pfam" id="PF07366">
    <property type="entry name" value="SnoaL"/>
    <property type="match status" value="1"/>
</dbReference>
<dbReference type="InterPro" id="IPR009959">
    <property type="entry name" value="Cyclase_SnoaL-like"/>
</dbReference>
<comment type="caution">
    <text evidence="1">The sequence shown here is derived from an EMBL/GenBank/DDBJ whole genome shotgun (WGS) entry which is preliminary data.</text>
</comment>
<dbReference type="RefSeq" id="WP_364818580.1">
    <property type="nucleotide sequence ID" value="NZ_JBFAYM010000001.1"/>
</dbReference>
<dbReference type="Gene3D" id="3.10.450.50">
    <property type="match status" value="1"/>
</dbReference>
<sequence length="137" mass="14781">MSYDKIAQAWADIWNGDLSLVESTVHPDFVSHAAPLLGGPPADTAGRDNLDTWVGGIRAAVPDLRFTVQVGPLVDDPYLVLRWLARGTYQSGLPGAAPGPTPIEFFGTDILKVTDDLISEYWANADSMWVAQQLGIS</sequence>
<name>A0ABW7X9L0_9NOCA</name>
<organism evidence="1 2">
    <name type="scientific">Nocardia xishanensis</name>
    <dbReference type="NCBI Taxonomy" id="238964"/>
    <lineage>
        <taxon>Bacteria</taxon>
        <taxon>Bacillati</taxon>
        <taxon>Actinomycetota</taxon>
        <taxon>Actinomycetes</taxon>
        <taxon>Mycobacteriales</taxon>
        <taxon>Nocardiaceae</taxon>
        <taxon>Nocardia</taxon>
    </lineage>
</organism>
<accession>A0ABW7X9L0</accession>
<dbReference type="EMBL" id="JBIRYO010000027">
    <property type="protein sequence ID" value="MFI2477643.1"/>
    <property type="molecule type" value="Genomic_DNA"/>
</dbReference>
<reference evidence="1 2" key="1">
    <citation type="submission" date="2024-10" db="EMBL/GenBank/DDBJ databases">
        <title>The Natural Products Discovery Center: Release of the First 8490 Sequenced Strains for Exploring Actinobacteria Biosynthetic Diversity.</title>
        <authorList>
            <person name="Kalkreuter E."/>
            <person name="Kautsar S.A."/>
            <person name="Yang D."/>
            <person name="Bader C.D."/>
            <person name="Teijaro C.N."/>
            <person name="Fluegel L."/>
            <person name="Davis C.M."/>
            <person name="Simpson J.R."/>
            <person name="Lauterbach L."/>
            <person name="Steele A.D."/>
            <person name="Gui C."/>
            <person name="Meng S."/>
            <person name="Li G."/>
            <person name="Viehrig K."/>
            <person name="Ye F."/>
            <person name="Su P."/>
            <person name="Kiefer A.F."/>
            <person name="Nichols A."/>
            <person name="Cepeda A.J."/>
            <person name="Yan W."/>
            <person name="Fan B."/>
            <person name="Jiang Y."/>
            <person name="Adhikari A."/>
            <person name="Zheng C.-J."/>
            <person name="Schuster L."/>
            <person name="Cowan T.M."/>
            <person name="Smanski M.J."/>
            <person name="Chevrette M.G."/>
            <person name="De Carvalho L.P.S."/>
            <person name="Shen B."/>
        </authorList>
    </citation>
    <scope>NUCLEOTIDE SEQUENCE [LARGE SCALE GENOMIC DNA]</scope>
    <source>
        <strain evidence="1 2">NPDC019275</strain>
    </source>
</reference>
<dbReference type="InterPro" id="IPR032710">
    <property type="entry name" value="NTF2-like_dom_sf"/>
</dbReference>
<proteinExistence type="predicted"/>
<dbReference type="PANTHER" id="PTHR38436">
    <property type="entry name" value="POLYKETIDE CYCLASE SNOAL-LIKE DOMAIN"/>
    <property type="match status" value="1"/>
</dbReference>
<dbReference type="SUPFAM" id="SSF54427">
    <property type="entry name" value="NTF2-like"/>
    <property type="match status" value="1"/>
</dbReference>
<evidence type="ECO:0000313" key="1">
    <source>
        <dbReference type="EMBL" id="MFI2477643.1"/>
    </source>
</evidence>
<dbReference type="PANTHER" id="PTHR38436:SF1">
    <property type="entry name" value="ESTER CYCLASE"/>
    <property type="match status" value="1"/>
</dbReference>
<protein>
    <submittedName>
        <fullName evidence="1">Ester cyclase</fullName>
    </submittedName>
</protein>
<dbReference type="Proteomes" id="UP001611415">
    <property type="component" value="Unassembled WGS sequence"/>
</dbReference>